<evidence type="ECO:0000313" key="3">
    <source>
        <dbReference type="Proteomes" id="UP001178507"/>
    </source>
</evidence>
<feature type="compositionally biased region" description="Polar residues" evidence="1">
    <location>
        <begin position="194"/>
        <end position="209"/>
    </location>
</feature>
<feature type="compositionally biased region" description="Basic residues" evidence="1">
    <location>
        <begin position="210"/>
        <end position="219"/>
    </location>
</feature>
<dbReference type="Proteomes" id="UP001178507">
    <property type="component" value="Unassembled WGS sequence"/>
</dbReference>
<protein>
    <submittedName>
        <fullName evidence="2">Uncharacterized protein</fullName>
    </submittedName>
</protein>
<feature type="region of interest" description="Disordered" evidence="1">
    <location>
        <begin position="47"/>
        <end position="219"/>
    </location>
</feature>
<gene>
    <name evidence="2" type="ORF">EVOR1521_LOCUS27001</name>
</gene>
<evidence type="ECO:0000256" key="1">
    <source>
        <dbReference type="SAM" id="MobiDB-lite"/>
    </source>
</evidence>
<feature type="compositionally biased region" description="Polar residues" evidence="1">
    <location>
        <begin position="101"/>
        <end position="111"/>
    </location>
</feature>
<evidence type="ECO:0000313" key="2">
    <source>
        <dbReference type="EMBL" id="CAJ1404580.1"/>
    </source>
</evidence>
<accession>A0AA36JFT0</accession>
<comment type="caution">
    <text evidence="2">The sequence shown here is derived from an EMBL/GenBank/DDBJ whole genome shotgun (WGS) entry which is preliminary data.</text>
</comment>
<keyword evidence="3" id="KW-1185">Reference proteome</keyword>
<organism evidence="2 3">
    <name type="scientific">Effrenium voratum</name>
    <dbReference type="NCBI Taxonomy" id="2562239"/>
    <lineage>
        <taxon>Eukaryota</taxon>
        <taxon>Sar</taxon>
        <taxon>Alveolata</taxon>
        <taxon>Dinophyceae</taxon>
        <taxon>Suessiales</taxon>
        <taxon>Symbiodiniaceae</taxon>
        <taxon>Effrenium</taxon>
    </lineage>
</organism>
<feature type="compositionally biased region" description="Polar residues" evidence="1">
    <location>
        <begin position="152"/>
        <end position="168"/>
    </location>
</feature>
<sequence length="219" mass="24123">MEEWKTDRKNISAGSFKWHADEFYSRGSNKPKHMYSPDWLAIETKAHQEKSRGGTMSIRINPLEGPPSPKPDFGFFPGTAEADGTLRPKSPTAMELGWSGLSGTQPLANTLNKKRPSTAMGTMSLGRSLDFSDSPKSPARPMTSLPGARLPRNQSLPEFRSAPSSPQGNRLLPPSSPFSRAKHEVTDMPIIARSISQPLHETAYAQPSSMRKKAREPPR</sequence>
<proteinExistence type="predicted"/>
<dbReference type="EMBL" id="CAUJNA010003549">
    <property type="protein sequence ID" value="CAJ1404580.1"/>
    <property type="molecule type" value="Genomic_DNA"/>
</dbReference>
<dbReference type="AlphaFoldDB" id="A0AA36JFT0"/>
<name>A0AA36JFT0_9DINO</name>
<reference evidence="2" key="1">
    <citation type="submission" date="2023-08" db="EMBL/GenBank/DDBJ databases">
        <authorList>
            <person name="Chen Y."/>
            <person name="Shah S."/>
            <person name="Dougan E. K."/>
            <person name="Thang M."/>
            <person name="Chan C."/>
        </authorList>
    </citation>
    <scope>NUCLEOTIDE SEQUENCE</scope>
</reference>